<dbReference type="CDD" id="cd06261">
    <property type="entry name" value="TM_PBP2"/>
    <property type="match status" value="1"/>
</dbReference>
<evidence type="ECO:0000256" key="6">
    <source>
        <dbReference type="ARBA" id="ARBA00023136"/>
    </source>
</evidence>
<keyword evidence="9" id="KW-0762">Sugar transport</keyword>
<dbReference type="SUPFAM" id="SSF160964">
    <property type="entry name" value="MalF N-terminal region-like"/>
    <property type="match status" value="1"/>
</dbReference>
<organism evidence="9 10">
    <name type="scientific">Paenibacillus eucommiae</name>
    <dbReference type="NCBI Taxonomy" id="1355755"/>
    <lineage>
        <taxon>Bacteria</taxon>
        <taxon>Bacillati</taxon>
        <taxon>Bacillota</taxon>
        <taxon>Bacilli</taxon>
        <taxon>Bacillales</taxon>
        <taxon>Paenibacillaceae</taxon>
        <taxon>Paenibacillus</taxon>
    </lineage>
</organism>
<accession>A0ABS4IVY9</accession>
<feature type="transmembrane region" description="Helical" evidence="7">
    <location>
        <begin position="96"/>
        <end position="117"/>
    </location>
</feature>
<dbReference type="SUPFAM" id="SSF161098">
    <property type="entry name" value="MetI-like"/>
    <property type="match status" value="1"/>
</dbReference>
<dbReference type="InterPro" id="IPR000515">
    <property type="entry name" value="MetI-like"/>
</dbReference>
<dbReference type="PROSITE" id="PS50928">
    <property type="entry name" value="ABC_TM1"/>
    <property type="match status" value="1"/>
</dbReference>
<evidence type="ECO:0000256" key="7">
    <source>
        <dbReference type="RuleBase" id="RU363032"/>
    </source>
</evidence>
<dbReference type="RefSeq" id="WP_245375597.1">
    <property type="nucleotide sequence ID" value="NZ_JAGGLB010000010.1"/>
</dbReference>
<feature type="domain" description="ABC transmembrane type-1" evidence="8">
    <location>
        <begin position="92"/>
        <end position="303"/>
    </location>
</feature>
<evidence type="ECO:0000313" key="9">
    <source>
        <dbReference type="EMBL" id="MBP1991742.1"/>
    </source>
</evidence>
<evidence type="ECO:0000256" key="2">
    <source>
        <dbReference type="ARBA" id="ARBA00022448"/>
    </source>
</evidence>
<proteinExistence type="inferred from homology"/>
<keyword evidence="5 7" id="KW-1133">Transmembrane helix</keyword>
<feature type="transmembrane region" description="Helical" evidence="7">
    <location>
        <begin position="129"/>
        <end position="146"/>
    </location>
</feature>
<evidence type="ECO:0000256" key="1">
    <source>
        <dbReference type="ARBA" id="ARBA00004651"/>
    </source>
</evidence>
<evidence type="ECO:0000259" key="8">
    <source>
        <dbReference type="PROSITE" id="PS50928"/>
    </source>
</evidence>
<comment type="subcellular location">
    <subcellularLocation>
        <location evidence="1 7">Cell membrane</location>
        <topology evidence="1 7">Multi-pass membrane protein</topology>
    </subcellularLocation>
</comment>
<gene>
    <name evidence="9" type="ORF">J2Z66_003349</name>
</gene>
<name>A0ABS4IVY9_9BACL</name>
<feature type="transmembrane region" description="Helical" evidence="7">
    <location>
        <begin position="284"/>
        <end position="304"/>
    </location>
</feature>
<evidence type="ECO:0000313" key="10">
    <source>
        <dbReference type="Proteomes" id="UP001519287"/>
    </source>
</evidence>
<dbReference type="PANTHER" id="PTHR30193:SF1">
    <property type="entry name" value="ABC TRANSPORTER PERMEASE PROTEIN YESP-RELATED"/>
    <property type="match status" value="1"/>
</dbReference>
<keyword evidence="2 7" id="KW-0813">Transport</keyword>
<dbReference type="Gene3D" id="1.10.3720.10">
    <property type="entry name" value="MetI-like"/>
    <property type="match status" value="1"/>
</dbReference>
<comment type="similarity">
    <text evidence="7">Belongs to the binding-protein-dependent transport system permease family.</text>
</comment>
<evidence type="ECO:0000256" key="3">
    <source>
        <dbReference type="ARBA" id="ARBA00022475"/>
    </source>
</evidence>
<comment type="caution">
    <text evidence="9">The sequence shown here is derived from an EMBL/GenBank/DDBJ whole genome shotgun (WGS) entry which is preliminary data.</text>
</comment>
<dbReference type="InterPro" id="IPR051393">
    <property type="entry name" value="ABC_transporter_permease"/>
</dbReference>
<sequence length="317" mass="35694">MQRQKGDLTHATPTKGMNGLHVKSYSRNRVEALEGFLFISPVVLGLLIFWAWPILQSFYYSFTTYSILKPAEWIGWANFKTLFNDPVFWNSLKITLIYTVLAVPCGLIVGFFLALLLKRQVPGGRWFRTLFYLPVVVPIVAQGVLWKHMYSPEVGLANQILKGIGLQPYPWFSDPDTVMTSLIIMSLWQAGGSMIIWIAGLEGVPEHLYEAAIVDGASPLRRFWSVTIPLVTPVIFFNLIIGMIGALQVFGQVLVTTGGGPLDSSKFLMVLIYEEAFGKLNMGYASAVSWVLFLIVLMFTLIIFRSSRLWVHYEGEQ</sequence>
<evidence type="ECO:0000256" key="5">
    <source>
        <dbReference type="ARBA" id="ARBA00022989"/>
    </source>
</evidence>
<reference evidence="9 10" key="1">
    <citation type="submission" date="2021-03" db="EMBL/GenBank/DDBJ databases">
        <title>Genomic Encyclopedia of Type Strains, Phase IV (KMG-IV): sequencing the most valuable type-strain genomes for metagenomic binning, comparative biology and taxonomic classification.</title>
        <authorList>
            <person name="Goeker M."/>
        </authorList>
    </citation>
    <scope>NUCLEOTIDE SEQUENCE [LARGE SCALE GENOMIC DNA]</scope>
    <source>
        <strain evidence="9 10">DSM 26048</strain>
    </source>
</reference>
<feature type="transmembrane region" description="Helical" evidence="7">
    <location>
        <begin position="32"/>
        <end position="52"/>
    </location>
</feature>
<keyword evidence="6 7" id="KW-0472">Membrane</keyword>
<dbReference type="PANTHER" id="PTHR30193">
    <property type="entry name" value="ABC TRANSPORTER PERMEASE PROTEIN"/>
    <property type="match status" value="1"/>
</dbReference>
<keyword evidence="3" id="KW-1003">Cell membrane</keyword>
<dbReference type="InterPro" id="IPR035906">
    <property type="entry name" value="MetI-like_sf"/>
</dbReference>
<feature type="transmembrane region" description="Helical" evidence="7">
    <location>
        <begin position="230"/>
        <end position="255"/>
    </location>
</feature>
<dbReference type="Proteomes" id="UP001519287">
    <property type="component" value="Unassembled WGS sequence"/>
</dbReference>
<protein>
    <submittedName>
        <fullName evidence="9">Multiple sugar transport system permease protein</fullName>
    </submittedName>
</protein>
<feature type="transmembrane region" description="Helical" evidence="7">
    <location>
        <begin position="178"/>
        <end position="199"/>
    </location>
</feature>
<keyword evidence="4 7" id="KW-0812">Transmembrane</keyword>
<dbReference type="EMBL" id="JAGGLB010000010">
    <property type="protein sequence ID" value="MBP1991742.1"/>
    <property type="molecule type" value="Genomic_DNA"/>
</dbReference>
<evidence type="ECO:0000256" key="4">
    <source>
        <dbReference type="ARBA" id="ARBA00022692"/>
    </source>
</evidence>
<keyword evidence="10" id="KW-1185">Reference proteome</keyword>
<dbReference type="Pfam" id="PF00528">
    <property type="entry name" value="BPD_transp_1"/>
    <property type="match status" value="1"/>
</dbReference>